<sequence length="58" mass="6542">MKFLKLFNPHLIEHYPWLKKRSISVQTVNSSSVSFKTTPDSSPTFQNNFSAVIDPSGS</sequence>
<evidence type="ECO:0000313" key="1">
    <source>
        <dbReference type="EMBL" id="CAF5009884.1"/>
    </source>
</evidence>
<gene>
    <name evidence="1" type="ORF">SMN809_LOCUS57153</name>
</gene>
<proteinExistence type="predicted"/>
<dbReference type="EMBL" id="CAJOBI010207762">
    <property type="protein sequence ID" value="CAF5009884.1"/>
    <property type="molecule type" value="Genomic_DNA"/>
</dbReference>
<protein>
    <submittedName>
        <fullName evidence="1">Uncharacterized protein</fullName>
    </submittedName>
</protein>
<dbReference type="AlphaFoldDB" id="A0A8S3DIX7"/>
<evidence type="ECO:0000313" key="2">
    <source>
        <dbReference type="Proteomes" id="UP000676336"/>
    </source>
</evidence>
<organism evidence="1 2">
    <name type="scientific">Rotaria magnacalcarata</name>
    <dbReference type="NCBI Taxonomy" id="392030"/>
    <lineage>
        <taxon>Eukaryota</taxon>
        <taxon>Metazoa</taxon>
        <taxon>Spiralia</taxon>
        <taxon>Gnathifera</taxon>
        <taxon>Rotifera</taxon>
        <taxon>Eurotatoria</taxon>
        <taxon>Bdelloidea</taxon>
        <taxon>Philodinida</taxon>
        <taxon>Philodinidae</taxon>
        <taxon>Rotaria</taxon>
    </lineage>
</organism>
<accession>A0A8S3DIX7</accession>
<dbReference type="Proteomes" id="UP000676336">
    <property type="component" value="Unassembled WGS sequence"/>
</dbReference>
<comment type="caution">
    <text evidence="1">The sequence shown here is derived from an EMBL/GenBank/DDBJ whole genome shotgun (WGS) entry which is preliminary data.</text>
</comment>
<feature type="non-terminal residue" evidence="1">
    <location>
        <position position="58"/>
    </location>
</feature>
<name>A0A8S3DIX7_9BILA</name>
<reference evidence="1" key="1">
    <citation type="submission" date="2021-02" db="EMBL/GenBank/DDBJ databases">
        <authorList>
            <person name="Nowell W R."/>
        </authorList>
    </citation>
    <scope>NUCLEOTIDE SEQUENCE</scope>
</reference>